<dbReference type="EMBL" id="CM040468">
    <property type="protein sequence ID" value="MCI4386713.1"/>
    <property type="molecule type" value="Genomic_DNA"/>
</dbReference>
<accession>A0ACC5X5X6</accession>
<name>A0ACC5X5X6_PANGG</name>
<evidence type="ECO:0000313" key="2">
    <source>
        <dbReference type="Proteomes" id="UP000829447"/>
    </source>
</evidence>
<keyword evidence="2" id="KW-1185">Reference proteome</keyword>
<reference evidence="1 2" key="1">
    <citation type="journal article" date="2022" name="bioRxiv">
        <title>An ancient truncated duplication of the anti-Mullerian hormone receptor type 2 gene is a potential conserved master sex determinant in the Pangasiidae catfish family.</title>
        <authorList>
            <person name="Wen M."/>
            <person name="Pan Q."/>
            <person name="Jouanno E."/>
            <person name="Montfort J."/>
            <person name="Zahm M."/>
            <person name="Cabau C."/>
            <person name="Klopp C."/>
            <person name="Iampietro C."/>
            <person name="Roques C."/>
            <person name="Bouchez O."/>
            <person name="Castinel A."/>
            <person name="Donnadieu C."/>
            <person name="Parrinello H."/>
            <person name="Poncet C."/>
            <person name="Belmonte E."/>
            <person name="Gautier V."/>
            <person name="Avarre J.-C."/>
            <person name="Dugue R."/>
            <person name="Gustiano R."/>
            <person name="Ha T.T.T."/>
            <person name="Campet M."/>
            <person name="Sriphairoj K."/>
            <person name="Ribolli J."/>
            <person name="de Almeida F.L."/>
            <person name="Desvignes T."/>
            <person name="Postlethwait J.H."/>
            <person name="Bucao C.F."/>
            <person name="Robinson-Rechavi M."/>
            <person name="Bobe J."/>
            <person name="Herpin A."/>
            <person name="Guiguen Y."/>
        </authorList>
    </citation>
    <scope>NUCLEOTIDE SEQUENCE [LARGE SCALE GENOMIC DNA]</scope>
    <source>
        <strain evidence="1">YG-Dec2019</strain>
    </source>
</reference>
<sequence>MPTESVTEMTALQFPTQPVESSDGLILQHVEHVPSAEGPPSDSCKTSTVSQTCWEVNVTLMLVVLAGIIILALFYCVLLLRHKLRLAQAGNALEYFGFYHMANYSLKHLPEPPDLPSVDTDPPVEVPPYSPPPPVVPSHPVIPPLLPPPPPLSSRPPSVVPLPHPIIYTTPPSPQSDAEVYSRIGTLRHSRHSSASQTQVVLFEHSSL</sequence>
<proteinExistence type="predicted"/>
<evidence type="ECO:0000313" key="1">
    <source>
        <dbReference type="EMBL" id="MCI4386713.1"/>
    </source>
</evidence>
<protein>
    <submittedName>
        <fullName evidence="1">Uncharacterized protein</fullName>
    </submittedName>
</protein>
<dbReference type="Proteomes" id="UP000829447">
    <property type="component" value="Linkage Group LG15"/>
</dbReference>
<gene>
    <name evidence="1" type="ORF">PGIGA_G00065680</name>
</gene>
<comment type="caution">
    <text evidence="1">The sequence shown here is derived from an EMBL/GenBank/DDBJ whole genome shotgun (WGS) entry which is preliminary data.</text>
</comment>
<organism evidence="1 2">
    <name type="scientific">Pangasianodon gigas</name>
    <name type="common">Mekong giant catfish</name>
    <name type="synonym">Pangasius gigas</name>
    <dbReference type="NCBI Taxonomy" id="30993"/>
    <lineage>
        <taxon>Eukaryota</taxon>
        <taxon>Metazoa</taxon>
        <taxon>Chordata</taxon>
        <taxon>Craniata</taxon>
        <taxon>Vertebrata</taxon>
        <taxon>Euteleostomi</taxon>
        <taxon>Actinopterygii</taxon>
        <taxon>Neopterygii</taxon>
        <taxon>Teleostei</taxon>
        <taxon>Ostariophysi</taxon>
        <taxon>Siluriformes</taxon>
        <taxon>Pangasiidae</taxon>
        <taxon>Pangasianodon</taxon>
    </lineage>
</organism>